<gene>
    <name evidence="1" type="ORF">MtrunA17_Chr1g0168101</name>
</gene>
<sequence>MVPFFFHPNLKFECNYYFRCLKTRTIGVSNSHNRLLVLWQLYIYR</sequence>
<evidence type="ECO:0000313" key="1">
    <source>
        <dbReference type="EMBL" id="RHN78637.1"/>
    </source>
</evidence>
<name>A0A396JVB7_MEDTR</name>
<dbReference type="Proteomes" id="UP000265566">
    <property type="component" value="Chromosome 1"/>
</dbReference>
<comment type="caution">
    <text evidence="1">The sequence shown here is derived from an EMBL/GenBank/DDBJ whole genome shotgun (WGS) entry which is preliminary data.</text>
</comment>
<evidence type="ECO:0000313" key="2">
    <source>
        <dbReference type="Proteomes" id="UP000265566"/>
    </source>
</evidence>
<dbReference type="AlphaFoldDB" id="A0A396JVB7"/>
<accession>A0A396JVB7</accession>
<organism evidence="1 2">
    <name type="scientific">Medicago truncatula</name>
    <name type="common">Barrel medic</name>
    <name type="synonym">Medicago tribuloides</name>
    <dbReference type="NCBI Taxonomy" id="3880"/>
    <lineage>
        <taxon>Eukaryota</taxon>
        <taxon>Viridiplantae</taxon>
        <taxon>Streptophyta</taxon>
        <taxon>Embryophyta</taxon>
        <taxon>Tracheophyta</taxon>
        <taxon>Spermatophyta</taxon>
        <taxon>Magnoliopsida</taxon>
        <taxon>eudicotyledons</taxon>
        <taxon>Gunneridae</taxon>
        <taxon>Pentapetalae</taxon>
        <taxon>rosids</taxon>
        <taxon>fabids</taxon>
        <taxon>Fabales</taxon>
        <taxon>Fabaceae</taxon>
        <taxon>Papilionoideae</taxon>
        <taxon>50 kb inversion clade</taxon>
        <taxon>NPAAA clade</taxon>
        <taxon>Hologalegina</taxon>
        <taxon>IRL clade</taxon>
        <taxon>Trifolieae</taxon>
        <taxon>Medicago</taxon>
    </lineage>
</organism>
<protein>
    <submittedName>
        <fullName evidence="1">Uncharacterized protein</fullName>
    </submittedName>
</protein>
<dbReference type="Gramene" id="rna2266">
    <property type="protein sequence ID" value="RHN78637.1"/>
    <property type="gene ID" value="gene2266"/>
</dbReference>
<reference evidence="2" key="1">
    <citation type="journal article" date="2018" name="Nat. Plants">
        <title>Whole-genome landscape of Medicago truncatula symbiotic genes.</title>
        <authorList>
            <person name="Pecrix Y."/>
            <person name="Staton S.E."/>
            <person name="Sallet E."/>
            <person name="Lelandais-Briere C."/>
            <person name="Moreau S."/>
            <person name="Carrere S."/>
            <person name="Blein T."/>
            <person name="Jardinaud M.F."/>
            <person name="Latrasse D."/>
            <person name="Zouine M."/>
            <person name="Zahm M."/>
            <person name="Kreplak J."/>
            <person name="Mayjonade B."/>
            <person name="Satge C."/>
            <person name="Perez M."/>
            <person name="Cauet S."/>
            <person name="Marande W."/>
            <person name="Chantry-Darmon C."/>
            <person name="Lopez-Roques C."/>
            <person name="Bouchez O."/>
            <person name="Berard A."/>
            <person name="Debelle F."/>
            <person name="Munos S."/>
            <person name="Bendahmane A."/>
            <person name="Berges H."/>
            <person name="Niebel A."/>
            <person name="Buitink J."/>
            <person name="Frugier F."/>
            <person name="Benhamed M."/>
            <person name="Crespi M."/>
            <person name="Gouzy J."/>
            <person name="Gamas P."/>
        </authorList>
    </citation>
    <scope>NUCLEOTIDE SEQUENCE [LARGE SCALE GENOMIC DNA]</scope>
    <source>
        <strain evidence="2">cv. Jemalong A17</strain>
    </source>
</reference>
<proteinExistence type="predicted"/>
<dbReference type="EMBL" id="PSQE01000001">
    <property type="protein sequence ID" value="RHN78637.1"/>
    <property type="molecule type" value="Genomic_DNA"/>
</dbReference>